<dbReference type="EMBL" id="JAUIZM010000002">
    <property type="protein sequence ID" value="KAK1395993.1"/>
    <property type="molecule type" value="Genomic_DNA"/>
</dbReference>
<evidence type="ECO:0000256" key="1">
    <source>
        <dbReference type="ARBA" id="ARBA00022670"/>
    </source>
</evidence>
<dbReference type="InterPro" id="IPR001584">
    <property type="entry name" value="Integrase_cat-core"/>
</dbReference>
<keyword evidence="1" id="KW-0645">Protease</keyword>
<feature type="compositionally biased region" description="Polar residues" evidence="2">
    <location>
        <begin position="487"/>
        <end position="503"/>
    </location>
</feature>
<dbReference type="AlphaFoldDB" id="A0AAD8J2R4"/>
<dbReference type="GO" id="GO:0008233">
    <property type="term" value="F:peptidase activity"/>
    <property type="evidence" value="ECO:0007669"/>
    <property type="project" value="UniProtKB-KW"/>
</dbReference>
<dbReference type="GO" id="GO:0008270">
    <property type="term" value="F:zinc ion binding"/>
    <property type="evidence" value="ECO:0007669"/>
    <property type="project" value="InterPro"/>
</dbReference>
<dbReference type="PANTHER" id="PTHR42648">
    <property type="entry name" value="TRANSPOSASE, PUTATIVE-RELATED"/>
    <property type="match status" value="1"/>
</dbReference>
<dbReference type="Pfam" id="PF13976">
    <property type="entry name" value="gag_pre-integrs"/>
    <property type="match status" value="1"/>
</dbReference>
<sequence>MHLHLLSMDESYVDCIKKGPHVPMKAATSVEEIAQAVDGSIPKPASEWTLEDTAEVHKDKKAMNTLFNGLEHDMFDTVINYSSSKEVWDTIQTLCEGTEQKLLNGLKLDGRVYQTKYSNLKFLRSLPKEWKPMTVSLRNTQEYKSFTLERLYGTLKTYELEMEQDEEIEKSQKKGGSVALVASTEEHEDVKKETVKATQSSSACEGRIESNKGKGKMVDEDVNSNQDEMNEPSRKFSKLKFKKNPEAQRPFRKDFQPNKTFVERSKFKCFNYGMSGHFANECKKPKSEKKDRKFEHDYDWAADGNDSEEDTEYVNLELMANSTEQEASSSSNQVITTNLTELSKEECNSTINDMFTELYHLRVTLKSLTKENKRIKDANLFLSDRNVVLETHFIEFEKLKIDCQIAKNVLEAVLNREEILKNQLKKEHDVIARWNDSRNVATNIFKVQGMDTFCKESLNKDKKKLDVVIEDLGADDASTDSDHPLKDNSSTDESPMLKHTTSVSKEKLNKKYGPTNKNFVQGECSNSRKVEKFNIGHLSNKQLKDKLENIEVKAEVKKKKNRNGKVGINKHNNYTPDKYAPRKTRVNCGSVNHLSTNYKSVKNANVQMPMPVPNVHMPVMPNMFAHNAHASNLYANMSFVPNPYMNAFNIPQMPWKMPNLSTMYAQHSQMPASNIYTPKNLPMNMSQRSTPRVKVDLNQSKIKVQNDKRNKMKGNRRNLWYLDNGCSRHMTGDSTLLTEFKERAGPRITFGDDNKGYTKGYCLIAKENVIIDEVALVDGLKHNLLSISQLCDKGFFVSFTPKACVVSSKKDNNVVLTGYRKGNVYLADFNSTNANSITCLFSKSSKDESWPWHKRLSHLNFKSMNDLVKKGLVRGIPQLEFFKDGLCDACRKGKQKKAFFRSKTESSIDQPLQLLHMDLFGLVNVMSISKKKYCLVIVDDFSKFTWTYFLHSKDEASEIIINHIKVANNHPEYKVRRIRSDNGTEFKNSSIKLFCEENGIVHEFYAARTPQQNKVVKRKNRTLIEAARKMLDESRLPTYFWVEAVNTACFT</sequence>
<accession>A0AAD8J2R4</accession>
<feature type="compositionally biased region" description="Basic and acidic residues" evidence="2">
    <location>
        <begin position="206"/>
        <end position="219"/>
    </location>
</feature>
<dbReference type="InterPro" id="IPR036397">
    <property type="entry name" value="RNaseH_sf"/>
</dbReference>
<keyword evidence="5" id="KW-1185">Reference proteome</keyword>
<protein>
    <recommendedName>
        <fullName evidence="3">Integrase catalytic domain-containing protein</fullName>
    </recommendedName>
</protein>
<dbReference type="Pfam" id="PF00665">
    <property type="entry name" value="rve"/>
    <property type="match status" value="1"/>
</dbReference>
<evidence type="ECO:0000259" key="3">
    <source>
        <dbReference type="PROSITE" id="PS50994"/>
    </source>
</evidence>
<feature type="region of interest" description="Disordered" evidence="2">
    <location>
        <begin position="184"/>
        <end position="234"/>
    </location>
</feature>
<dbReference type="SUPFAM" id="SSF57756">
    <property type="entry name" value="Retrovirus zinc finger-like domains"/>
    <property type="match status" value="1"/>
</dbReference>
<dbReference type="InterPro" id="IPR025724">
    <property type="entry name" value="GAG-pre-integrase_dom"/>
</dbReference>
<evidence type="ECO:0000256" key="2">
    <source>
        <dbReference type="SAM" id="MobiDB-lite"/>
    </source>
</evidence>
<organism evidence="4 5">
    <name type="scientific">Heracleum sosnowskyi</name>
    <dbReference type="NCBI Taxonomy" id="360622"/>
    <lineage>
        <taxon>Eukaryota</taxon>
        <taxon>Viridiplantae</taxon>
        <taxon>Streptophyta</taxon>
        <taxon>Embryophyta</taxon>
        <taxon>Tracheophyta</taxon>
        <taxon>Spermatophyta</taxon>
        <taxon>Magnoliopsida</taxon>
        <taxon>eudicotyledons</taxon>
        <taxon>Gunneridae</taxon>
        <taxon>Pentapetalae</taxon>
        <taxon>asterids</taxon>
        <taxon>campanulids</taxon>
        <taxon>Apiales</taxon>
        <taxon>Apiaceae</taxon>
        <taxon>Apioideae</taxon>
        <taxon>apioid superclade</taxon>
        <taxon>Tordylieae</taxon>
        <taxon>Tordyliinae</taxon>
        <taxon>Heracleum</taxon>
    </lineage>
</organism>
<dbReference type="GO" id="GO:0006508">
    <property type="term" value="P:proteolysis"/>
    <property type="evidence" value="ECO:0007669"/>
    <property type="project" value="UniProtKB-KW"/>
</dbReference>
<comment type="caution">
    <text evidence="4">The sequence shown here is derived from an EMBL/GenBank/DDBJ whole genome shotgun (WGS) entry which is preliminary data.</text>
</comment>
<dbReference type="InterPro" id="IPR054722">
    <property type="entry name" value="PolX-like_BBD"/>
</dbReference>
<name>A0AAD8J2R4_9APIA</name>
<dbReference type="Gene3D" id="3.30.420.10">
    <property type="entry name" value="Ribonuclease H-like superfamily/Ribonuclease H"/>
    <property type="match status" value="1"/>
</dbReference>
<dbReference type="InterPro" id="IPR012337">
    <property type="entry name" value="RNaseH-like_sf"/>
</dbReference>
<dbReference type="SUPFAM" id="SSF53098">
    <property type="entry name" value="Ribonuclease H-like"/>
    <property type="match status" value="1"/>
</dbReference>
<dbReference type="GO" id="GO:0003676">
    <property type="term" value="F:nucleic acid binding"/>
    <property type="evidence" value="ECO:0007669"/>
    <property type="project" value="InterPro"/>
</dbReference>
<keyword evidence="1" id="KW-0378">Hydrolase</keyword>
<dbReference type="Pfam" id="PF22936">
    <property type="entry name" value="Pol_BBD"/>
    <property type="match status" value="1"/>
</dbReference>
<dbReference type="PANTHER" id="PTHR42648:SF32">
    <property type="entry name" value="RIBONUCLEASE H-LIKE DOMAIN, GAG-PRE-INTEGRASE DOMAIN PROTEIN-RELATED"/>
    <property type="match status" value="1"/>
</dbReference>
<proteinExistence type="predicted"/>
<dbReference type="PROSITE" id="PS50994">
    <property type="entry name" value="INTEGRASE"/>
    <property type="match status" value="1"/>
</dbReference>
<dbReference type="InterPro" id="IPR039537">
    <property type="entry name" value="Retrotran_Ty1/copia-like"/>
</dbReference>
<evidence type="ECO:0000313" key="4">
    <source>
        <dbReference type="EMBL" id="KAK1395993.1"/>
    </source>
</evidence>
<gene>
    <name evidence="4" type="ORF">POM88_005856</name>
</gene>
<dbReference type="Proteomes" id="UP001237642">
    <property type="component" value="Unassembled WGS sequence"/>
</dbReference>
<reference evidence="4" key="1">
    <citation type="submission" date="2023-02" db="EMBL/GenBank/DDBJ databases">
        <title>Genome of toxic invasive species Heracleum sosnowskyi carries increased number of genes despite the absence of recent whole-genome duplications.</title>
        <authorList>
            <person name="Schelkunov M."/>
            <person name="Shtratnikova V."/>
            <person name="Makarenko M."/>
            <person name="Klepikova A."/>
            <person name="Omelchenko D."/>
            <person name="Novikova G."/>
            <person name="Obukhova E."/>
            <person name="Bogdanov V."/>
            <person name="Penin A."/>
            <person name="Logacheva M."/>
        </authorList>
    </citation>
    <scope>NUCLEOTIDE SEQUENCE</scope>
    <source>
        <strain evidence="4">Hsosn_3</strain>
        <tissue evidence="4">Leaf</tissue>
    </source>
</reference>
<dbReference type="GO" id="GO:0015074">
    <property type="term" value="P:DNA integration"/>
    <property type="evidence" value="ECO:0007669"/>
    <property type="project" value="InterPro"/>
</dbReference>
<dbReference type="InterPro" id="IPR036875">
    <property type="entry name" value="Znf_CCHC_sf"/>
</dbReference>
<feature type="region of interest" description="Disordered" evidence="2">
    <location>
        <begin position="476"/>
        <end position="505"/>
    </location>
</feature>
<evidence type="ECO:0000313" key="5">
    <source>
        <dbReference type="Proteomes" id="UP001237642"/>
    </source>
</evidence>
<feature type="domain" description="Integrase catalytic" evidence="3">
    <location>
        <begin position="907"/>
        <end position="1051"/>
    </location>
</feature>
<reference evidence="4" key="2">
    <citation type="submission" date="2023-05" db="EMBL/GenBank/DDBJ databases">
        <authorList>
            <person name="Schelkunov M.I."/>
        </authorList>
    </citation>
    <scope>NUCLEOTIDE SEQUENCE</scope>
    <source>
        <strain evidence="4">Hsosn_3</strain>
        <tissue evidence="4">Leaf</tissue>
    </source>
</reference>
<feature type="compositionally biased region" description="Basic and acidic residues" evidence="2">
    <location>
        <begin position="184"/>
        <end position="195"/>
    </location>
</feature>